<comment type="caution">
    <text evidence="4">The sequence shown here is derived from an EMBL/GenBank/DDBJ whole genome shotgun (WGS) entry which is preliminary data.</text>
</comment>
<evidence type="ECO:0000313" key="4">
    <source>
        <dbReference type="EMBL" id="PZO97332.1"/>
    </source>
</evidence>
<gene>
    <name evidence="4" type="ORF">DI609_13385</name>
</gene>
<dbReference type="SUPFAM" id="SSF55729">
    <property type="entry name" value="Acyl-CoA N-acyltransferases (Nat)"/>
    <property type="match status" value="1"/>
</dbReference>
<keyword evidence="2" id="KW-0012">Acyltransferase</keyword>
<dbReference type="GO" id="GO:0016747">
    <property type="term" value="F:acyltransferase activity, transferring groups other than amino-acyl groups"/>
    <property type="evidence" value="ECO:0007669"/>
    <property type="project" value="InterPro"/>
</dbReference>
<dbReference type="PANTHER" id="PTHR43877">
    <property type="entry name" value="AMINOALKYLPHOSPHONATE N-ACETYLTRANSFERASE-RELATED-RELATED"/>
    <property type="match status" value="1"/>
</dbReference>
<evidence type="ECO:0000256" key="1">
    <source>
        <dbReference type="ARBA" id="ARBA00022679"/>
    </source>
</evidence>
<dbReference type="InterPro" id="IPR000182">
    <property type="entry name" value="GNAT_dom"/>
</dbReference>
<accession>A0A2W5AV25</accession>
<evidence type="ECO:0000313" key="5">
    <source>
        <dbReference type="Proteomes" id="UP000249451"/>
    </source>
</evidence>
<feature type="domain" description="N-acetyltransferase" evidence="3">
    <location>
        <begin position="21"/>
        <end position="176"/>
    </location>
</feature>
<evidence type="ECO:0000259" key="3">
    <source>
        <dbReference type="PROSITE" id="PS51186"/>
    </source>
</evidence>
<organism evidence="4 5">
    <name type="scientific">Corynebacterium urealyticum</name>
    <dbReference type="NCBI Taxonomy" id="43771"/>
    <lineage>
        <taxon>Bacteria</taxon>
        <taxon>Bacillati</taxon>
        <taxon>Actinomycetota</taxon>
        <taxon>Actinomycetes</taxon>
        <taxon>Mycobacteriales</taxon>
        <taxon>Corynebacteriaceae</taxon>
        <taxon>Corynebacterium</taxon>
    </lineage>
</organism>
<dbReference type="CDD" id="cd04301">
    <property type="entry name" value="NAT_SF"/>
    <property type="match status" value="1"/>
</dbReference>
<dbReference type="EMBL" id="QFNY01000426">
    <property type="protein sequence ID" value="PZO97332.1"/>
    <property type="molecule type" value="Genomic_DNA"/>
</dbReference>
<keyword evidence="1 4" id="KW-0808">Transferase</keyword>
<dbReference type="AlphaFoldDB" id="A0A2W5AV25"/>
<dbReference type="Gene3D" id="3.40.630.30">
    <property type="match status" value="1"/>
</dbReference>
<name>A0A2W5AV25_9CORY</name>
<sequence>MTPRTGSRQLVGVREGLTVVVAHRERAHDVAVLLRDFNAEFDTASPALGILIARFQRLLERDDVLVCVADLNHSVVGCAFLTLWPSPYYETPVAMLEELYVRLALRGQGIGTAIMDVVEAELHGRGVEEIQINVDEVDGGACRFFSPRSILHRPSVGIAAAIHLPFLATSLRLRRRNRQRT</sequence>
<protein>
    <submittedName>
        <fullName evidence="4">N-acetyltransferase</fullName>
    </submittedName>
</protein>
<dbReference type="PROSITE" id="PS51186">
    <property type="entry name" value="GNAT"/>
    <property type="match status" value="1"/>
</dbReference>
<dbReference type="InterPro" id="IPR016181">
    <property type="entry name" value="Acyl_CoA_acyltransferase"/>
</dbReference>
<dbReference type="Proteomes" id="UP000249451">
    <property type="component" value="Unassembled WGS sequence"/>
</dbReference>
<reference evidence="4 5" key="1">
    <citation type="submission" date="2017-11" db="EMBL/GenBank/DDBJ databases">
        <title>Infants hospitalized years apart are colonized by the same room-sourced microbial strains.</title>
        <authorList>
            <person name="Brooks B."/>
            <person name="Olm M.R."/>
            <person name="Firek B.A."/>
            <person name="Baker R."/>
            <person name="Thomas B.C."/>
            <person name="Morowitz M.J."/>
            <person name="Banfield J.F."/>
        </authorList>
    </citation>
    <scope>NUCLEOTIDE SEQUENCE [LARGE SCALE GENOMIC DNA]</scope>
    <source>
        <strain evidence="4">S2_012_000_R3_87</strain>
    </source>
</reference>
<evidence type="ECO:0000256" key="2">
    <source>
        <dbReference type="ARBA" id="ARBA00023315"/>
    </source>
</evidence>
<dbReference type="InterPro" id="IPR050832">
    <property type="entry name" value="Bact_Acetyltransf"/>
</dbReference>
<dbReference type="Pfam" id="PF00583">
    <property type="entry name" value="Acetyltransf_1"/>
    <property type="match status" value="1"/>
</dbReference>
<proteinExistence type="predicted"/>